<feature type="domain" description="Death" evidence="2">
    <location>
        <begin position="656"/>
        <end position="734"/>
    </location>
</feature>
<protein>
    <recommendedName>
        <fullName evidence="2">Death domain-containing protein</fullName>
    </recommendedName>
</protein>
<dbReference type="InterPro" id="IPR036770">
    <property type="entry name" value="Ankyrin_rpt-contain_sf"/>
</dbReference>
<dbReference type="Pfam" id="PF00531">
    <property type="entry name" value="Death"/>
    <property type="match status" value="1"/>
</dbReference>
<proteinExistence type="predicted"/>
<dbReference type="OrthoDB" id="9988411at2759"/>
<feature type="repeat" description="ANK" evidence="1">
    <location>
        <begin position="12"/>
        <end position="44"/>
    </location>
</feature>
<dbReference type="SUPFAM" id="SSF52540">
    <property type="entry name" value="P-loop containing nucleoside triphosphate hydrolases"/>
    <property type="match status" value="1"/>
</dbReference>
<dbReference type="SMART" id="SM00248">
    <property type="entry name" value="ANK"/>
    <property type="match status" value="2"/>
</dbReference>
<reference evidence="3" key="2">
    <citation type="submission" date="2025-09" db="UniProtKB">
        <authorList>
            <consortium name="Ensembl"/>
        </authorList>
    </citation>
    <scope>IDENTIFICATION</scope>
</reference>
<dbReference type="PROSITE" id="PS50088">
    <property type="entry name" value="ANK_REPEAT"/>
    <property type="match status" value="2"/>
</dbReference>
<evidence type="ECO:0000313" key="3">
    <source>
        <dbReference type="Ensembl" id="ENSLLEP00000028749.1"/>
    </source>
</evidence>
<reference evidence="3" key="1">
    <citation type="submission" date="2025-08" db="UniProtKB">
        <authorList>
            <consortium name="Ensembl"/>
        </authorList>
    </citation>
    <scope>IDENTIFICATION</scope>
</reference>
<dbReference type="AlphaFoldDB" id="A0A8C5PX51"/>
<dbReference type="SUPFAM" id="SSF48403">
    <property type="entry name" value="Ankyrin repeat"/>
    <property type="match status" value="1"/>
</dbReference>
<evidence type="ECO:0000259" key="2">
    <source>
        <dbReference type="Pfam" id="PF00531"/>
    </source>
</evidence>
<dbReference type="Pfam" id="PF12796">
    <property type="entry name" value="Ank_2"/>
    <property type="match status" value="1"/>
</dbReference>
<accession>A0A8C5PX51</accession>
<evidence type="ECO:0000313" key="4">
    <source>
        <dbReference type="Proteomes" id="UP000694569"/>
    </source>
</evidence>
<dbReference type="Ensembl" id="ENSLLET00000029865.1">
    <property type="protein sequence ID" value="ENSLLEP00000028749.1"/>
    <property type="gene ID" value="ENSLLEG00000018253.1"/>
</dbReference>
<dbReference type="InterPro" id="IPR002110">
    <property type="entry name" value="Ankyrin_rpt"/>
</dbReference>
<keyword evidence="1" id="KW-0040">ANK repeat</keyword>
<name>A0A8C5PX51_9ANUR</name>
<dbReference type="SUPFAM" id="SSF47986">
    <property type="entry name" value="DEATH domain"/>
    <property type="match status" value="1"/>
</dbReference>
<evidence type="ECO:0000256" key="1">
    <source>
        <dbReference type="PROSITE-ProRule" id="PRU00023"/>
    </source>
</evidence>
<dbReference type="Gene3D" id="3.40.50.300">
    <property type="entry name" value="P-loop containing nucleotide triphosphate hydrolases"/>
    <property type="match status" value="1"/>
</dbReference>
<dbReference type="Gene3D" id="1.25.40.20">
    <property type="entry name" value="Ankyrin repeat-containing domain"/>
    <property type="match status" value="1"/>
</dbReference>
<feature type="repeat" description="ANK" evidence="1">
    <location>
        <begin position="45"/>
        <end position="66"/>
    </location>
</feature>
<sequence>MLGSCSGFADSHGNTPLHYAAHAGSKEKVNELLQGGCNVLHQSGSGLTPLHFAAFGGCNDILECLLLRVPEAINIQSIKVLCANANAYAIFCFIFQDQLNLLLSKISFRRMQSSPNGTVVHPDESLSHRRLSSPEGHISSNVFTYGLEKKAKLFVCGHSGVGKTTFTNTLRQVTRIHFCLPYHTGVPFVIWDFAGQMEYYFTHSLLLKTSGANTVYCVIFNLEGIESDLSGGQRQTIKEIFFWLRLLSVTRGSDSCHHLILIGSHLDTLKEKCRLEMANCFFSSMMKQELELFKCFKIQFFPMNCKSLNDMQPVREELGKIISQVLQLLYLPQCSSSATHTLNCDFSFSSTRKHGGTINHISHNNIPTCSALRCCSCPQGIPPPSGLVVLDLPWLLQTICGKFGNLLLSPASGQEKECWSFPEMESTLELQDGEGDTETALHLLESLELLLQTDEGYYVVPAWLRCGCPEEQMVWRNVKGVVYHWQETSRGIFSQFLIGQLQIWLLRQFGSKRCRLWREGAQCRVRAEAAVKIEISEDRRSLVMIGSWDQECSEGVCYQHLEMVGMEVESLLRKCQDQGWVKLHLIPRELLRRADGFTGFSWEEILKAEQECTTLCGRYAEAQPWEVLFPQHDHRMLRLLGRHCSIHWLEGNTLATLCNLLDVSHPLGLDWRRLAEELEGATCKVVAEINAEACRKAVSPTRLVLEKYSCSVEKLINALKQMEREDCVIELETMMKLL</sequence>
<dbReference type="Gene3D" id="1.10.533.10">
    <property type="entry name" value="Death Domain, Fas"/>
    <property type="match status" value="1"/>
</dbReference>
<keyword evidence="4" id="KW-1185">Reference proteome</keyword>
<dbReference type="InterPro" id="IPR027417">
    <property type="entry name" value="P-loop_NTPase"/>
</dbReference>
<organism evidence="3 4">
    <name type="scientific">Leptobrachium leishanense</name>
    <name type="common">Leishan spiny toad</name>
    <dbReference type="NCBI Taxonomy" id="445787"/>
    <lineage>
        <taxon>Eukaryota</taxon>
        <taxon>Metazoa</taxon>
        <taxon>Chordata</taxon>
        <taxon>Craniata</taxon>
        <taxon>Vertebrata</taxon>
        <taxon>Euteleostomi</taxon>
        <taxon>Amphibia</taxon>
        <taxon>Batrachia</taxon>
        <taxon>Anura</taxon>
        <taxon>Pelobatoidea</taxon>
        <taxon>Megophryidae</taxon>
        <taxon>Leptobrachium</taxon>
    </lineage>
</organism>
<dbReference type="PANTHER" id="PTHR47679">
    <property type="entry name" value="PROTEIN TORNADO 1"/>
    <property type="match status" value="1"/>
</dbReference>
<dbReference type="InterPro" id="IPR000488">
    <property type="entry name" value="Death_dom"/>
</dbReference>
<dbReference type="PROSITE" id="PS50297">
    <property type="entry name" value="ANK_REP_REGION"/>
    <property type="match status" value="2"/>
</dbReference>
<dbReference type="InterPro" id="IPR011029">
    <property type="entry name" value="DEATH-like_dom_sf"/>
</dbReference>
<dbReference type="PANTHER" id="PTHR47679:SF2">
    <property type="entry name" value="C-TERMINAL OF ROC (COR) DOMAIN-CONTAINING PROTEIN"/>
    <property type="match status" value="1"/>
</dbReference>
<dbReference type="Proteomes" id="UP000694569">
    <property type="component" value="Unplaced"/>
</dbReference>
<dbReference type="GO" id="GO:0007165">
    <property type="term" value="P:signal transduction"/>
    <property type="evidence" value="ECO:0007669"/>
    <property type="project" value="InterPro"/>
</dbReference>